<evidence type="ECO:0000313" key="2">
    <source>
        <dbReference type="Proteomes" id="UP000246740"/>
    </source>
</evidence>
<dbReference type="InParanoid" id="A0A317XSW6"/>
<sequence length="156" mass="17137">MSRHSEKIRLFKKRTDAKTPSLLRRQYCTVQGRNIQRVLWCVFQPTSWGLLFTVQQLGRAIAAGILAVGAATVRQQGGQAEVDLEGISIECNDTLMSCSTFGTPICCRCGDNPCHLDVCTSATRPATVAHHPRPEWRACIRSNAAVDADAESRGSY</sequence>
<accession>A0A317XSW6</accession>
<protein>
    <submittedName>
        <fullName evidence="1">Uncharacterized protein</fullName>
    </submittedName>
</protein>
<dbReference type="EMBL" id="KZ819192">
    <property type="protein sequence ID" value="PWZ00439.1"/>
    <property type="molecule type" value="Genomic_DNA"/>
</dbReference>
<proteinExistence type="predicted"/>
<dbReference type="AlphaFoldDB" id="A0A317XSW6"/>
<reference evidence="1 2" key="1">
    <citation type="journal article" date="2018" name="Mol. Biol. Evol.">
        <title>Broad Genomic Sampling Reveals a Smut Pathogenic Ancestry of the Fungal Clade Ustilaginomycotina.</title>
        <authorList>
            <person name="Kijpornyongpan T."/>
            <person name="Mondo S.J."/>
            <person name="Barry K."/>
            <person name="Sandor L."/>
            <person name="Lee J."/>
            <person name="Lipzen A."/>
            <person name="Pangilinan J."/>
            <person name="LaButti K."/>
            <person name="Hainaut M."/>
            <person name="Henrissat B."/>
            <person name="Grigoriev I.V."/>
            <person name="Spatafora J.W."/>
            <person name="Aime M.C."/>
        </authorList>
    </citation>
    <scope>NUCLEOTIDE SEQUENCE [LARGE SCALE GENOMIC DNA]</scope>
    <source>
        <strain evidence="1 2">MCA 3645</strain>
    </source>
</reference>
<keyword evidence="2" id="KW-1185">Reference proteome</keyword>
<dbReference type="Proteomes" id="UP000246740">
    <property type="component" value="Unassembled WGS sequence"/>
</dbReference>
<gene>
    <name evidence="1" type="ORF">BCV70DRAFT_95667</name>
</gene>
<name>A0A317XSW6_9BASI</name>
<organism evidence="1 2">
    <name type="scientific">Testicularia cyperi</name>
    <dbReference type="NCBI Taxonomy" id="1882483"/>
    <lineage>
        <taxon>Eukaryota</taxon>
        <taxon>Fungi</taxon>
        <taxon>Dikarya</taxon>
        <taxon>Basidiomycota</taxon>
        <taxon>Ustilaginomycotina</taxon>
        <taxon>Ustilaginomycetes</taxon>
        <taxon>Ustilaginales</taxon>
        <taxon>Anthracoideaceae</taxon>
        <taxon>Testicularia</taxon>
    </lineage>
</organism>
<evidence type="ECO:0000313" key="1">
    <source>
        <dbReference type="EMBL" id="PWZ00439.1"/>
    </source>
</evidence>